<dbReference type="EMBL" id="QGGL01000002">
    <property type="protein sequence ID" value="PWK15965.1"/>
    <property type="molecule type" value="Genomic_DNA"/>
</dbReference>
<comment type="caution">
    <text evidence="2">The sequence shown here is derived from an EMBL/GenBank/DDBJ whole genome shotgun (WGS) entry which is preliminary data.</text>
</comment>
<protein>
    <recommendedName>
        <fullName evidence="4">PH (Pleckstrin Homology) domain-containing protein</fullName>
    </recommendedName>
</protein>
<feature type="transmembrane region" description="Helical" evidence="1">
    <location>
        <begin position="38"/>
        <end position="61"/>
    </location>
</feature>
<accession>A0A316DDB9</accession>
<proteinExistence type="predicted"/>
<keyword evidence="1" id="KW-0472">Membrane</keyword>
<keyword evidence="1" id="KW-1133">Transmembrane helix</keyword>
<evidence type="ECO:0000313" key="2">
    <source>
        <dbReference type="EMBL" id="PWK15965.1"/>
    </source>
</evidence>
<keyword evidence="3" id="KW-1185">Reference proteome</keyword>
<dbReference type="RefSeq" id="WP_109686310.1">
    <property type="nucleotide sequence ID" value="NZ_QGGL01000002.1"/>
</dbReference>
<name>A0A316DDB9_9BACL</name>
<dbReference type="Proteomes" id="UP000245634">
    <property type="component" value="Unassembled WGS sequence"/>
</dbReference>
<gene>
    <name evidence="2" type="ORF">C7459_102211</name>
</gene>
<reference evidence="2 3" key="1">
    <citation type="submission" date="2018-05" db="EMBL/GenBank/DDBJ databases">
        <title>Genomic Encyclopedia of Type Strains, Phase IV (KMG-IV): sequencing the most valuable type-strain genomes for metagenomic binning, comparative biology and taxonomic classification.</title>
        <authorList>
            <person name="Goeker M."/>
        </authorList>
    </citation>
    <scope>NUCLEOTIDE SEQUENCE [LARGE SCALE GENOMIC DNA]</scope>
    <source>
        <strain evidence="2 3">DSM 18773</strain>
    </source>
</reference>
<dbReference type="OrthoDB" id="9873160at2"/>
<evidence type="ECO:0008006" key="4">
    <source>
        <dbReference type="Google" id="ProtNLM"/>
    </source>
</evidence>
<keyword evidence="1" id="KW-0812">Transmembrane</keyword>
<evidence type="ECO:0000256" key="1">
    <source>
        <dbReference type="SAM" id="Phobius"/>
    </source>
</evidence>
<organism evidence="2 3">
    <name type="scientific">Tumebacillus permanentifrigoris</name>
    <dbReference type="NCBI Taxonomy" id="378543"/>
    <lineage>
        <taxon>Bacteria</taxon>
        <taxon>Bacillati</taxon>
        <taxon>Bacillota</taxon>
        <taxon>Bacilli</taxon>
        <taxon>Bacillales</taxon>
        <taxon>Alicyclobacillaceae</taxon>
        <taxon>Tumebacillus</taxon>
    </lineage>
</organism>
<evidence type="ECO:0000313" key="3">
    <source>
        <dbReference type="Proteomes" id="UP000245634"/>
    </source>
</evidence>
<sequence length="137" mass="15741">MKIRYNRKPGYLLLAAVTVIFVMRVVRVFTEGLQLDNILFAAAYLLAATMLHFQYVNVAIVTDERGLTVQRAGIPNLVYAWGELQVEQREKERRGQGGWLLERKGQDKPHFLPWKGLADEDITALNQEMQKRLEARG</sequence>
<dbReference type="AlphaFoldDB" id="A0A316DDB9"/>